<evidence type="ECO:0008006" key="4">
    <source>
        <dbReference type="Google" id="ProtNLM"/>
    </source>
</evidence>
<reference evidence="2 3" key="1">
    <citation type="submission" date="2022-05" db="EMBL/GenBank/DDBJ databases">
        <authorList>
            <consortium name="Genoscope - CEA"/>
            <person name="William W."/>
        </authorList>
    </citation>
    <scope>NUCLEOTIDE SEQUENCE [LARGE SCALE GENOMIC DNA]</scope>
</reference>
<keyword evidence="3" id="KW-1185">Reference proteome</keyword>
<accession>A0ABN8N163</accession>
<sequence>MEQNILGQILTLFEGFLQKLLLPADLVKFSFCHDRLLTTQVDKVAILKHLSELVEDMRLFQDKSVASTQELAVELADPPAKKLKLEEQQNTLSVSNDITELDESLIQVKAGKAEIDRRISAFIQRKRVEVDLLNKREFCSVLDVENSNGKNIKFRCARTDAVFVHRLGQNSHIKVTKVDDSSTTSEAQALGPEISTRSSPQLETKSCPGVEERLRNIETHLGYRPGRPVPSDVYKRLADLELKVLRLEGLSPEYFTQNQAHTIRRGNNSRNVERADFTQGLTLEAIDERINSLRQSLSKGRWQKDATRDEIKENQ</sequence>
<evidence type="ECO:0000313" key="2">
    <source>
        <dbReference type="EMBL" id="CAH3040807.1"/>
    </source>
</evidence>
<proteinExistence type="predicted"/>
<gene>
    <name evidence="2" type="ORF">PLOB_00045452</name>
</gene>
<evidence type="ECO:0000313" key="3">
    <source>
        <dbReference type="Proteomes" id="UP001159405"/>
    </source>
</evidence>
<evidence type="ECO:0000256" key="1">
    <source>
        <dbReference type="SAM" id="MobiDB-lite"/>
    </source>
</evidence>
<feature type="compositionally biased region" description="Polar residues" evidence="1">
    <location>
        <begin position="195"/>
        <end position="204"/>
    </location>
</feature>
<feature type="region of interest" description="Disordered" evidence="1">
    <location>
        <begin position="183"/>
        <end position="204"/>
    </location>
</feature>
<protein>
    <recommendedName>
        <fullName evidence="4">MAP3K12-binding inhibitory protein 1</fullName>
    </recommendedName>
</protein>
<comment type="caution">
    <text evidence="2">The sequence shown here is derived from an EMBL/GenBank/DDBJ whole genome shotgun (WGS) entry which is preliminary data.</text>
</comment>
<name>A0ABN8N163_9CNID</name>
<organism evidence="2 3">
    <name type="scientific">Porites lobata</name>
    <dbReference type="NCBI Taxonomy" id="104759"/>
    <lineage>
        <taxon>Eukaryota</taxon>
        <taxon>Metazoa</taxon>
        <taxon>Cnidaria</taxon>
        <taxon>Anthozoa</taxon>
        <taxon>Hexacorallia</taxon>
        <taxon>Scleractinia</taxon>
        <taxon>Fungiina</taxon>
        <taxon>Poritidae</taxon>
        <taxon>Porites</taxon>
    </lineage>
</organism>
<dbReference type="Proteomes" id="UP001159405">
    <property type="component" value="Unassembled WGS sequence"/>
</dbReference>
<dbReference type="EMBL" id="CALNXK010000008">
    <property type="protein sequence ID" value="CAH3040807.1"/>
    <property type="molecule type" value="Genomic_DNA"/>
</dbReference>